<evidence type="ECO:0000313" key="2">
    <source>
        <dbReference type="EMBL" id="ONM08988.1"/>
    </source>
</evidence>
<protein>
    <submittedName>
        <fullName evidence="2">Granule-bound starch synthase 1 chloroplastic/amyloplastic</fullName>
    </submittedName>
    <submittedName>
        <fullName evidence="1">Granule-bound starch synthase 1, chloroplastic/amyloplastic</fullName>
    </submittedName>
</protein>
<dbReference type="EMBL" id="CM007647">
    <property type="protein sequence ID" value="ONM08988.1"/>
    <property type="molecule type" value="Genomic_DNA"/>
</dbReference>
<reference evidence="2" key="1">
    <citation type="submission" date="2015-12" db="EMBL/GenBank/DDBJ databases">
        <title>Update maize B73 reference genome by single molecule sequencing technologies.</title>
        <authorList>
            <consortium name="Maize Genome Sequencing Project"/>
            <person name="Ware D."/>
        </authorList>
    </citation>
    <scope>NUCLEOTIDE SEQUENCE [LARGE SCALE GENOMIC DNA]</scope>
    <source>
        <tissue evidence="2">Seedling</tissue>
    </source>
</reference>
<name>A0A1D6NW12_MAIZE</name>
<dbReference type="EMBL" id="CM000785">
    <property type="protein sequence ID" value="AQL02303.1"/>
    <property type="molecule type" value="Genomic_DNA"/>
</dbReference>
<proteinExistence type="predicted"/>
<accession>A0A1D6NW12</accession>
<evidence type="ECO:0000313" key="1">
    <source>
        <dbReference type="EMBL" id="AQL02303.1"/>
    </source>
</evidence>
<sequence length="35" mass="3600">MNVVFVGAEMAPWSKTGGVEGEEIAPLAKENVAAP</sequence>
<dbReference type="Gene3D" id="3.40.50.2000">
    <property type="entry name" value="Glycogen Phosphorylase B"/>
    <property type="match status" value="1"/>
</dbReference>
<organism evidence="2">
    <name type="scientific">Zea mays</name>
    <name type="common">Maize</name>
    <dbReference type="NCBI Taxonomy" id="4577"/>
    <lineage>
        <taxon>Eukaryota</taxon>
        <taxon>Viridiplantae</taxon>
        <taxon>Streptophyta</taxon>
        <taxon>Embryophyta</taxon>
        <taxon>Tracheophyta</taxon>
        <taxon>Spermatophyta</taxon>
        <taxon>Magnoliopsida</taxon>
        <taxon>Liliopsida</taxon>
        <taxon>Poales</taxon>
        <taxon>Poaceae</taxon>
        <taxon>PACMAD clade</taxon>
        <taxon>Panicoideae</taxon>
        <taxon>Andropogonodae</taxon>
        <taxon>Andropogoneae</taxon>
        <taxon>Tripsacinae</taxon>
        <taxon>Zea</taxon>
    </lineage>
</organism>
<dbReference type="AlphaFoldDB" id="A0A1D6NW12"/>
<gene>
    <name evidence="2" type="ORF">ZEAMMB73_Zm00001d033937</name>
    <name evidence="1" type="ORF">ZEAMMB73_Zm00001d045462</name>
</gene>